<dbReference type="InterPro" id="IPR000847">
    <property type="entry name" value="LysR_HTH_N"/>
</dbReference>
<dbReference type="EMBL" id="JARXRM010000035">
    <property type="protein sequence ID" value="MDH5823651.1"/>
    <property type="molecule type" value="Genomic_DNA"/>
</dbReference>
<accession>A0ABT6JA03</accession>
<keyword evidence="3" id="KW-0238">DNA-binding</keyword>
<protein>
    <submittedName>
        <fullName evidence="7">LysR family transcriptional regulator</fullName>
    </submittedName>
</protein>
<dbReference type="InterPro" id="IPR036390">
    <property type="entry name" value="WH_DNA-bd_sf"/>
</dbReference>
<dbReference type="PANTHER" id="PTHR30126:SF88">
    <property type="entry name" value="TRANSCRIPTIONAL REGULATOR-RELATED"/>
    <property type="match status" value="1"/>
</dbReference>
<dbReference type="SUPFAM" id="SSF53850">
    <property type="entry name" value="Periplasmic binding protein-like II"/>
    <property type="match status" value="1"/>
</dbReference>
<evidence type="ECO:0000256" key="2">
    <source>
        <dbReference type="ARBA" id="ARBA00023015"/>
    </source>
</evidence>
<keyword evidence="8" id="KW-1185">Reference proteome</keyword>
<gene>
    <name evidence="7" type="ORF">QFW77_11695</name>
</gene>
<evidence type="ECO:0000259" key="6">
    <source>
        <dbReference type="PROSITE" id="PS50931"/>
    </source>
</evidence>
<dbReference type="Proteomes" id="UP001156940">
    <property type="component" value="Unassembled WGS sequence"/>
</dbReference>
<dbReference type="Gene3D" id="1.10.10.10">
    <property type="entry name" value="Winged helix-like DNA-binding domain superfamily/Winged helix DNA-binding domain"/>
    <property type="match status" value="1"/>
</dbReference>
<comment type="similarity">
    <text evidence="1">Belongs to the LysR transcriptional regulatory family.</text>
</comment>
<proteinExistence type="inferred from homology"/>
<keyword evidence="4" id="KW-0804">Transcription</keyword>
<evidence type="ECO:0000256" key="4">
    <source>
        <dbReference type="ARBA" id="ARBA00023163"/>
    </source>
</evidence>
<comment type="caution">
    <text evidence="7">The sequence shown here is derived from an EMBL/GenBank/DDBJ whole genome shotgun (WGS) entry which is preliminary data.</text>
</comment>
<feature type="region of interest" description="Disordered" evidence="5">
    <location>
        <begin position="303"/>
        <end position="323"/>
    </location>
</feature>
<evidence type="ECO:0000256" key="5">
    <source>
        <dbReference type="SAM" id="MobiDB-lite"/>
    </source>
</evidence>
<evidence type="ECO:0000256" key="1">
    <source>
        <dbReference type="ARBA" id="ARBA00009437"/>
    </source>
</evidence>
<dbReference type="Pfam" id="PF00126">
    <property type="entry name" value="HTH_1"/>
    <property type="match status" value="1"/>
</dbReference>
<feature type="domain" description="HTH lysR-type" evidence="6">
    <location>
        <begin position="6"/>
        <end position="63"/>
    </location>
</feature>
<dbReference type="PANTHER" id="PTHR30126">
    <property type="entry name" value="HTH-TYPE TRANSCRIPTIONAL REGULATOR"/>
    <property type="match status" value="1"/>
</dbReference>
<dbReference type="RefSeq" id="WP_280574895.1">
    <property type="nucleotide sequence ID" value="NZ_JARXRM010000035.1"/>
</dbReference>
<keyword evidence="2" id="KW-0805">Transcription regulation</keyword>
<dbReference type="InterPro" id="IPR036388">
    <property type="entry name" value="WH-like_DNA-bd_sf"/>
</dbReference>
<name>A0ABT6JA03_9GAMM</name>
<dbReference type="InterPro" id="IPR005119">
    <property type="entry name" value="LysR_subst-bd"/>
</dbReference>
<evidence type="ECO:0000256" key="3">
    <source>
        <dbReference type="ARBA" id="ARBA00023125"/>
    </source>
</evidence>
<dbReference type="SUPFAM" id="SSF46785">
    <property type="entry name" value="Winged helix' DNA-binding domain"/>
    <property type="match status" value="1"/>
</dbReference>
<dbReference type="PROSITE" id="PS50931">
    <property type="entry name" value="HTH_LYSR"/>
    <property type="match status" value="1"/>
</dbReference>
<sequence>MTISGFTLHELECFDAVVRAGGFQAAAALLHRSHPAVHAAVGKLERQLGVALLDRSGYRVRPTAQGLSFHRQAALLLGDADALQRHARQLAMGTETQLQVVIGDLCPRPQVLALLGEFFARHPDTRLNLHYEAVAGPWERLLDDRADLAVHRADTRDARLEWIDLGAVSLVPVAAPGFLPFPVTRSITPERMRRLTQCILRDSATRRPDRDHYVVQGAPQCTVADHAMKKELIVGGMAWGHLPRFMIEEELRDGRLVSLAGRHFPGIDETLAAVRRRDRPHGPIAEALWDRLRRRSGTLLRARAATARSRRGAGGARPARPHP</sequence>
<reference evidence="7 8" key="1">
    <citation type="submission" date="2023-04" db="EMBL/GenBank/DDBJ databases">
        <title>Luteimonas endophyticus RD2P54.</title>
        <authorList>
            <person name="Sun J.-Q."/>
        </authorList>
    </citation>
    <scope>NUCLEOTIDE SEQUENCE [LARGE SCALE GENOMIC DNA]</scope>
    <source>
        <strain evidence="7 8">RD2P54</strain>
    </source>
</reference>
<dbReference type="Pfam" id="PF03466">
    <property type="entry name" value="LysR_substrate"/>
    <property type="match status" value="1"/>
</dbReference>
<evidence type="ECO:0000313" key="7">
    <source>
        <dbReference type="EMBL" id="MDH5823651.1"/>
    </source>
</evidence>
<organism evidence="7 8">
    <name type="scientific">Luteimonas endophytica</name>
    <dbReference type="NCBI Taxonomy" id="3042023"/>
    <lineage>
        <taxon>Bacteria</taxon>
        <taxon>Pseudomonadati</taxon>
        <taxon>Pseudomonadota</taxon>
        <taxon>Gammaproteobacteria</taxon>
        <taxon>Lysobacterales</taxon>
        <taxon>Lysobacteraceae</taxon>
        <taxon>Luteimonas</taxon>
    </lineage>
</organism>
<dbReference type="Gene3D" id="3.40.190.290">
    <property type="match status" value="1"/>
</dbReference>
<evidence type="ECO:0000313" key="8">
    <source>
        <dbReference type="Proteomes" id="UP001156940"/>
    </source>
</evidence>